<accession>A0A063Y464</accession>
<comment type="pathway">
    <text evidence="2">Cofactor biosynthesis; ubiquinone biosynthesis.</text>
</comment>
<keyword evidence="4" id="KW-0285">Flavoprotein</keyword>
<dbReference type="UniPathway" id="UPA00232"/>
<evidence type="ECO:0000259" key="9">
    <source>
        <dbReference type="Pfam" id="PF01494"/>
    </source>
</evidence>
<comment type="subunit">
    <text evidence="8">Component of the Ubi complex metabolon, which regroups five ubiquinone biosynthesis proteins (UbiE, UbiF, UbiG, UbiH and UbiI) and two accessory factors (UbiK and the lipid-binding protein UbiJ).</text>
</comment>
<dbReference type="Pfam" id="PF01494">
    <property type="entry name" value="FAD_binding_3"/>
    <property type="match status" value="1"/>
</dbReference>
<evidence type="ECO:0000313" key="10">
    <source>
        <dbReference type="EMBL" id="KDE41113.1"/>
    </source>
</evidence>
<dbReference type="GO" id="GO:0110142">
    <property type="term" value="C:ubiquinone biosynthesis complex"/>
    <property type="evidence" value="ECO:0007669"/>
    <property type="project" value="UniProtKB-ARBA"/>
</dbReference>
<evidence type="ECO:0000256" key="4">
    <source>
        <dbReference type="ARBA" id="ARBA00022630"/>
    </source>
</evidence>
<evidence type="ECO:0000256" key="6">
    <source>
        <dbReference type="ARBA" id="ARBA00023002"/>
    </source>
</evidence>
<dbReference type="PROSITE" id="PS01304">
    <property type="entry name" value="UBIH"/>
    <property type="match status" value="1"/>
</dbReference>
<dbReference type="PANTHER" id="PTHR43876">
    <property type="entry name" value="UBIQUINONE BIOSYNTHESIS MONOOXYGENASE COQ6, MITOCHONDRIAL"/>
    <property type="match status" value="1"/>
</dbReference>
<evidence type="ECO:0000256" key="8">
    <source>
        <dbReference type="ARBA" id="ARBA00065734"/>
    </source>
</evidence>
<comment type="cofactor">
    <cofactor evidence="1">
        <name>FAD</name>
        <dbReference type="ChEBI" id="CHEBI:57692"/>
    </cofactor>
</comment>
<evidence type="ECO:0000256" key="2">
    <source>
        <dbReference type="ARBA" id="ARBA00004749"/>
    </source>
</evidence>
<dbReference type="GO" id="GO:0071949">
    <property type="term" value="F:FAD binding"/>
    <property type="evidence" value="ECO:0007669"/>
    <property type="project" value="InterPro"/>
</dbReference>
<dbReference type="EMBL" id="JMSZ01000010">
    <property type="protein sequence ID" value="KDE41113.1"/>
    <property type="molecule type" value="Genomic_DNA"/>
</dbReference>
<dbReference type="NCBIfam" id="TIGR01988">
    <property type="entry name" value="Ubi-OHases"/>
    <property type="match status" value="1"/>
</dbReference>
<keyword evidence="6 10" id="KW-0560">Oxidoreductase</keyword>
<feature type="domain" description="FAD-binding" evidence="9">
    <location>
        <begin position="10"/>
        <end position="340"/>
    </location>
</feature>
<reference evidence="10 11" key="1">
    <citation type="journal article" date="2005" name="Int. J. Syst. Evol. Microbiol.">
        <title>Nitrincola lacisaponensis gen. nov., sp. nov., a novel alkaliphilic bacterium isolated from an alkaline, saline lake.</title>
        <authorList>
            <person name="Dimitriu P.A."/>
            <person name="Shukla S.K."/>
            <person name="Conradt J."/>
            <person name="Marquez M.C."/>
            <person name="Ventosa A."/>
            <person name="Maglia A."/>
            <person name="Peyton B.M."/>
            <person name="Pinkart H.C."/>
            <person name="Mormile M.R."/>
        </authorList>
    </citation>
    <scope>NUCLEOTIDE SEQUENCE [LARGE SCALE GENOMIC DNA]</scope>
    <source>
        <strain evidence="10 11">4CA</strain>
    </source>
</reference>
<keyword evidence="11" id="KW-1185">Reference proteome</keyword>
<dbReference type="EC" id="1.14.13.-" evidence="10"/>
<dbReference type="SUPFAM" id="SSF51905">
    <property type="entry name" value="FAD/NAD(P)-binding domain"/>
    <property type="match status" value="1"/>
</dbReference>
<dbReference type="STRING" id="267850.ADINL_0418"/>
<evidence type="ECO:0000313" key="11">
    <source>
        <dbReference type="Proteomes" id="UP000027318"/>
    </source>
</evidence>
<keyword evidence="7" id="KW-0503">Monooxygenase</keyword>
<dbReference type="InterPro" id="IPR018168">
    <property type="entry name" value="Ubi_Hdrlase_CS"/>
</dbReference>
<evidence type="ECO:0000256" key="1">
    <source>
        <dbReference type="ARBA" id="ARBA00001974"/>
    </source>
</evidence>
<comment type="caution">
    <text evidence="10">The sequence shown here is derived from an EMBL/GenBank/DDBJ whole genome shotgun (WGS) entry which is preliminary data.</text>
</comment>
<dbReference type="Gene3D" id="3.50.50.60">
    <property type="entry name" value="FAD/NAD(P)-binding domain"/>
    <property type="match status" value="2"/>
</dbReference>
<evidence type="ECO:0000256" key="5">
    <source>
        <dbReference type="ARBA" id="ARBA00022827"/>
    </source>
</evidence>
<organism evidence="10 11">
    <name type="scientific">Nitrincola lacisaponensis</name>
    <dbReference type="NCBI Taxonomy" id="267850"/>
    <lineage>
        <taxon>Bacteria</taxon>
        <taxon>Pseudomonadati</taxon>
        <taxon>Pseudomonadota</taxon>
        <taxon>Gammaproteobacteria</taxon>
        <taxon>Oceanospirillales</taxon>
        <taxon>Oceanospirillaceae</taxon>
        <taxon>Nitrincola</taxon>
    </lineage>
</organism>
<dbReference type="InterPro" id="IPR051205">
    <property type="entry name" value="UbiH/COQ6_monooxygenase"/>
</dbReference>
<dbReference type="OrthoDB" id="9769565at2"/>
<dbReference type="InterPro" id="IPR002938">
    <property type="entry name" value="FAD-bd"/>
</dbReference>
<dbReference type="AlphaFoldDB" id="A0A063Y464"/>
<dbReference type="FunFam" id="3.50.50.60:FF:000021">
    <property type="entry name" value="Ubiquinone biosynthesis monooxygenase COQ6"/>
    <property type="match status" value="1"/>
</dbReference>
<sequence length="425" mass="45885">MNQNTTLQPDVVINGAGMVGTALAVLLAQAGLQVVILEARQESPEQLLEQLPDALQSGFDPRVSALTLASQAVLEQAGAWPLMQSWRVTPYIGMQVWDGLSAGKISFSAAELHEPCLGHIVENRVTLAALYQCALQQPGIRFCCGVQMTGLSAPDAQGGRVLTLSNQQQLYAPLLIGADGAESRTRQLAGIAATAWDYGHHAIVTTVRTEKPHGAQCWQRFTEDGPLAFLPLASGADAHLVSIVWSTSPAHAQALMAETDEAFCAALTRAADGCLGQVLSTDPRHAINLRQRHAHQYVVPGVALAGDAAHTIHPLAGQGVNLGFLDVAALADVLIEAHQQQLLLGSLDMLRRYQRLRRSDNLRMSATMELFRRLFGERPAPLRLLRSSGMNLVDRLSPVKNHLAMMAMGTRGDLPRLARRNLSVR</sequence>
<dbReference type="RefSeq" id="WP_036543393.1">
    <property type="nucleotide sequence ID" value="NZ_JMSZ01000010.1"/>
</dbReference>
<dbReference type="GO" id="GO:0019168">
    <property type="term" value="F:2-polyprenylphenol 6-hydroxylase activity"/>
    <property type="evidence" value="ECO:0007669"/>
    <property type="project" value="TreeGrafter"/>
</dbReference>
<comment type="similarity">
    <text evidence="3">Belongs to the UbiH/COQ6 family.</text>
</comment>
<dbReference type="Proteomes" id="UP000027318">
    <property type="component" value="Unassembled WGS sequence"/>
</dbReference>
<dbReference type="InterPro" id="IPR036188">
    <property type="entry name" value="FAD/NAD-bd_sf"/>
</dbReference>
<dbReference type="PANTHER" id="PTHR43876:SF7">
    <property type="entry name" value="UBIQUINONE BIOSYNTHESIS MONOOXYGENASE COQ6, MITOCHONDRIAL"/>
    <property type="match status" value="1"/>
</dbReference>
<dbReference type="PRINTS" id="PR00420">
    <property type="entry name" value="RNGMNOXGNASE"/>
</dbReference>
<evidence type="ECO:0000256" key="3">
    <source>
        <dbReference type="ARBA" id="ARBA00005349"/>
    </source>
</evidence>
<keyword evidence="5" id="KW-0274">FAD</keyword>
<evidence type="ECO:0000256" key="7">
    <source>
        <dbReference type="ARBA" id="ARBA00023033"/>
    </source>
</evidence>
<gene>
    <name evidence="10" type="ORF">ADINL_0418</name>
</gene>
<dbReference type="InterPro" id="IPR010971">
    <property type="entry name" value="UbiH/COQ6"/>
</dbReference>
<dbReference type="GO" id="GO:0006744">
    <property type="term" value="P:ubiquinone biosynthetic process"/>
    <property type="evidence" value="ECO:0007669"/>
    <property type="project" value="UniProtKB-UniPathway"/>
</dbReference>
<protein>
    <submittedName>
        <fullName evidence="10">2-octaprenyl-3-methyl-6-methoxy-1,4-benzoquinol hydroxylase</fullName>
        <ecNumber evidence="10">1.14.13.-</ecNumber>
    </submittedName>
</protein>
<proteinExistence type="inferred from homology"/>
<name>A0A063Y464_9GAMM</name>